<evidence type="ECO:0000313" key="3">
    <source>
        <dbReference type="Proteomes" id="UP000820818"/>
    </source>
</evidence>
<sequence>MVFGAKLWGKTNGGKIGIATPATINPSFNVTLGEIRFIAQTTAYSISCTSDNDGDGIPNGLDLDSDNDGCSDAIEGDTDRDGVIDLIDLDDDNDGVLDLTENHVEVICSNLDSDNDGTPNHLDLDSDGDGCADAVEAGSDKTATSTSVFPVTNGTTTDTNSNGLLNQYEGTTRCLNACLDTDNDAVPNVLDLDDDNDGVLDAVECPSVRLNVNESGGTFGTAAAPRDLSNTTTTGIPMPQVYEGTTAGTIKYTSTYSDYAINNSINACLDTDQDGVADIIDIDDDNDGVLDITEQNACVTLGADLNKLSFTGSAITAKTENSISTKGGDVWASSYSTQNLKLPISLSFKVPSTTGYAMFGLMPAGNTQTPNDWVDGAYKFYTQNTTAYGYFGAAWDFNDPILPSDVLSIDISASGYVTVKKNGTVRKAFQGVVSDYKLAVSAYRASSFSDIMLTDATNPAKTVCADLDTDNDGIPNRLDLDSDKDGCADAIEASSSTTARGTTSYPTGTDTNGNGLLNNYESSTAGTISYTSTYYYALNNAISVCLDTDGDLKPDVFDIDDDNDGYSIPLSKIVLPRLQLPMVDLNCLQLLQVGLFVSSPDIADATGHVYGNWNVGCIGTAPLPPNAIIMDEFLLQYTGGI</sequence>
<name>A0AAD5KE32_9CRUS</name>
<dbReference type="Gene3D" id="4.10.1080.10">
    <property type="entry name" value="TSP type-3 repeat"/>
    <property type="match status" value="2"/>
</dbReference>
<evidence type="ECO:0000256" key="1">
    <source>
        <dbReference type="SAM" id="MobiDB-lite"/>
    </source>
</evidence>
<organism evidence="2 3">
    <name type="scientific">Daphnia sinensis</name>
    <dbReference type="NCBI Taxonomy" id="1820382"/>
    <lineage>
        <taxon>Eukaryota</taxon>
        <taxon>Metazoa</taxon>
        <taxon>Ecdysozoa</taxon>
        <taxon>Arthropoda</taxon>
        <taxon>Crustacea</taxon>
        <taxon>Branchiopoda</taxon>
        <taxon>Diplostraca</taxon>
        <taxon>Cladocera</taxon>
        <taxon>Anomopoda</taxon>
        <taxon>Daphniidae</taxon>
        <taxon>Daphnia</taxon>
        <taxon>Daphnia similis group</taxon>
    </lineage>
</organism>
<reference evidence="2" key="1">
    <citation type="submission" date="2022-05" db="EMBL/GenBank/DDBJ databases">
        <title>A multi-omics perspective on studying reproductive biology in Daphnia sinensis.</title>
        <authorList>
            <person name="Jia J."/>
        </authorList>
    </citation>
    <scope>NUCLEOTIDE SEQUENCE</scope>
    <source>
        <strain evidence="2">WSL</strain>
    </source>
</reference>
<proteinExistence type="predicted"/>
<comment type="caution">
    <text evidence="2">The sequence shown here is derived from an EMBL/GenBank/DDBJ whole genome shotgun (WGS) entry which is preliminary data.</text>
</comment>
<keyword evidence="3" id="KW-1185">Reference proteome</keyword>
<protein>
    <submittedName>
        <fullName evidence="2">Uncharacterized protein</fullName>
    </submittedName>
</protein>
<gene>
    <name evidence="2" type="ORF">GHT06_004512</name>
</gene>
<dbReference type="InterPro" id="IPR028974">
    <property type="entry name" value="TSP_type-3_rpt"/>
</dbReference>
<feature type="compositionally biased region" description="Low complexity" evidence="1">
    <location>
        <begin position="493"/>
        <end position="512"/>
    </location>
</feature>
<accession>A0AAD5KE32</accession>
<dbReference type="EMBL" id="WJBH02000204">
    <property type="protein sequence ID" value="KAI9549927.1"/>
    <property type="molecule type" value="Genomic_DNA"/>
</dbReference>
<feature type="region of interest" description="Disordered" evidence="1">
    <location>
        <begin position="492"/>
        <end position="512"/>
    </location>
</feature>
<dbReference type="GO" id="GO:0005509">
    <property type="term" value="F:calcium ion binding"/>
    <property type="evidence" value="ECO:0007669"/>
    <property type="project" value="InterPro"/>
</dbReference>
<dbReference type="AlphaFoldDB" id="A0AAD5KE32"/>
<dbReference type="Proteomes" id="UP000820818">
    <property type="component" value="Unassembled WGS sequence"/>
</dbReference>
<evidence type="ECO:0000313" key="2">
    <source>
        <dbReference type="EMBL" id="KAI9549927.1"/>
    </source>
</evidence>